<dbReference type="InterPro" id="IPR053150">
    <property type="entry name" value="Teicoplanin_resist-assoc"/>
</dbReference>
<feature type="transmembrane region" description="Helical" evidence="1">
    <location>
        <begin position="6"/>
        <end position="30"/>
    </location>
</feature>
<feature type="transmembrane region" description="Helical" evidence="1">
    <location>
        <begin position="110"/>
        <end position="128"/>
    </location>
</feature>
<dbReference type="RefSeq" id="WP_344422630.1">
    <property type="nucleotide sequence ID" value="NZ_BAAANN010000019.1"/>
</dbReference>
<evidence type="ECO:0000313" key="3">
    <source>
        <dbReference type="EMBL" id="GAA1968582.1"/>
    </source>
</evidence>
<name>A0ABP5CTJ6_9PSEU</name>
<feature type="transmembrane region" description="Helical" evidence="1">
    <location>
        <begin position="42"/>
        <end position="64"/>
    </location>
</feature>
<sequence length="250" mass="27123">MTTAQVTAIGYGLLAFVAVWATIGLPQLLVQRAKHGRVDLGRVVRTGAVTLYSCLAVAVVMLPLPGPGTKPLEQTIQLQPFQWVADIGTELHKYGLSTADWFTTQTFQQAAMNVLLFVPLGIFAKLWWRRGFTGATLLGFGASLLIEITQLTANFGTAPFQYRIFDVDDLMTNTAGATLGWTAAALFAILRAGIAKAVVAKVETPVTMPVRLPARPSLDALRTTPFPVPARSAVYAQPARRQRVDFSHSR</sequence>
<evidence type="ECO:0000256" key="1">
    <source>
        <dbReference type="SAM" id="Phobius"/>
    </source>
</evidence>
<comment type="caution">
    <text evidence="3">The sequence shown here is derived from an EMBL/GenBank/DDBJ whole genome shotgun (WGS) entry which is preliminary data.</text>
</comment>
<keyword evidence="1" id="KW-1133">Transmembrane helix</keyword>
<feature type="domain" description="VanZ-like" evidence="2">
    <location>
        <begin position="50"/>
        <end position="187"/>
    </location>
</feature>
<dbReference type="PANTHER" id="PTHR36834">
    <property type="entry name" value="MEMBRANE PROTEIN-RELATED"/>
    <property type="match status" value="1"/>
</dbReference>
<gene>
    <name evidence="3" type="ORF">GCM10009754_47000</name>
</gene>
<keyword evidence="4" id="KW-1185">Reference proteome</keyword>
<dbReference type="Proteomes" id="UP001501116">
    <property type="component" value="Unassembled WGS sequence"/>
</dbReference>
<proteinExistence type="predicted"/>
<evidence type="ECO:0000259" key="2">
    <source>
        <dbReference type="Pfam" id="PF04892"/>
    </source>
</evidence>
<dbReference type="InterPro" id="IPR006976">
    <property type="entry name" value="VanZ-like"/>
</dbReference>
<feature type="transmembrane region" description="Helical" evidence="1">
    <location>
        <begin position="135"/>
        <end position="155"/>
    </location>
</feature>
<keyword evidence="1" id="KW-0812">Transmembrane</keyword>
<dbReference type="PANTHER" id="PTHR36834:SF1">
    <property type="entry name" value="INTEGRAL MEMBRANE PROTEIN"/>
    <property type="match status" value="1"/>
</dbReference>
<reference evidence="4" key="1">
    <citation type="journal article" date="2019" name="Int. J. Syst. Evol. Microbiol.">
        <title>The Global Catalogue of Microorganisms (GCM) 10K type strain sequencing project: providing services to taxonomists for standard genome sequencing and annotation.</title>
        <authorList>
            <consortium name="The Broad Institute Genomics Platform"/>
            <consortium name="The Broad Institute Genome Sequencing Center for Infectious Disease"/>
            <person name="Wu L."/>
            <person name="Ma J."/>
        </authorList>
    </citation>
    <scope>NUCLEOTIDE SEQUENCE [LARGE SCALE GENOMIC DNA]</scope>
    <source>
        <strain evidence="4">JCM 14545</strain>
    </source>
</reference>
<organism evidence="3 4">
    <name type="scientific">Amycolatopsis minnesotensis</name>
    <dbReference type="NCBI Taxonomy" id="337894"/>
    <lineage>
        <taxon>Bacteria</taxon>
        <taxon>Bacillati</taxon>
        <taxon>Actinomycetota</taxon>
        <taxon>Actinomycetes</taxon>
        <taxon>Pseudonocardiales</taxon>
        <taxon>Pseudonocardiaceae</taxon>
        <taxon>Amycolatopsis</taxon>
    </lineage>
</organism>
<keyword evidence="1" id="KW-0472">Membrane</keyword>
<feature type="transmembrane region" description="Helical" evidence="1">
    <location>
        <begin position="175"/>
        <end position="194"/>
    </location>
</feature>
<dbReference type="EMBL" id="BAAANN010000019">
    <property type="protein sequence ID" value="GAA1968582.1"/>
    <property type="molecule type" value="Genomic_DNA"/>
</dbReference>
<dbReference type="Pfam" id="PF04892">
    <property type="entry name" value="VanZ"/>
    <property type="match status" value="1"/>
</dbReference>
<protein>
    <submittedName>
        <fullName evidence="3">VanZ family protein</fullName>
    </submittedName>
</protein>
<evidence type="ECO:0000313" key="4">
    <source>
        <dbReference type="Proteomes" id="UP001501116"/>
    </source>
</evidence>
<accession>A0ABP5CTJ6</accession>